<evidence type="ECO:0000313" key="1">
    <source>
        <dbReference type="EMBL" id="KAF2632650.1"/>
    </source>
</evidence>
<dbReference type="Proteomes" id="UP000799754">
    <property type="component" value="Unassembled WGS sequence"/>
</dbReference>
<accession>A0ACB6SGE0</accession>
<keyword evidence="2" id="KW-1185">Reference proteome</keyword>
<gene>
    <name evidence="1" type="ORF">BU25DRAFT_405976</name>
</gene>
<sequence>MAFLALLWAGAESARKGDPTSYIWWFIVEMGWATWVIKVASVLIRLATAAQMGIFERYHGYDAPCFERGWLWKSSGCSG</sequence>
<protein>
    <submittedName>
        <fullName evidence="1">Uncharacterized protein</fullName>
    </submittedName>
</protein>
<name>A0ACB6SGE0_9PLEO</name>
<reference evidence="1" key="1">
    <citation type="journal article" date="2020" name="Stud. Mycol.">
        <title>101 Dothideomycetes genomes: a test case for predicting lifestyles and emergence of pathogens.</title>
        <authorList>
            <person name="Haridas S."/>
            <person name="Albert R."/>
            <person name="Binder M."/>
            <person name="Bloem J."/>
            <person name="Labutti K."/>
            <person name="Salamov A."/>
            <person name="Andreopoulos B."/>
            <person name="Baker S."/>
            <person name="Barry K."/>
            <person name="Bills G."/>
            <person name="Bluhm B."/>
            <person name="Cannon C."/>
            <person name="Castanera R."/>
            <person name="Culley D."/>
            <person name="Daum C."/>
            <person name="Ezra D."/>
            <person name="Gonzalez J."/>
            <person name="Henrissat B."/>
            <person name="Kuo A."/>
            <person name="Liang C."/>
            <person name="Lipzen A."/>
            <person name="Lutzoni F."/>
            <person name="Magnuson J."/>
            <person name="Mondo S."/>
            <person name="Nolan M."/>
            <person name="Ohm R."/>
            <person name="Pangilinan J."/>
            <person name="Park H.-J."/>
            <person name="Ramirez L."/>
            <person name="Alfaro M."/>
            <person name="Sun H."/>
            <person name="Tritt A."/>
            <person name="Yoshinaga Y."/>
            <person name="Zwiers L.-H."/>
            <person name="Turgeon B."/>
            <person name="Goodwin S."/>
            <person name="Spatafora J."/>
            <person name="Crous P."/>
            <person name="Grigoriev I."/>
        </authorList>
    </citation>
    <scope>NUCLEOTIDE SEQUENCE</scope>
    <source>
        <strain evidence="1">CBS 525.71</strain>
    </source>
</reference>
<dbReference type="EMBL" id="MU006702">
    <property type="protein sequence ID" value="KAF2632650.1"/>
    <property type="molecule type" value="Genomic_DNA"/>
</dbReference>
<comment type="caution">
    <text evidence="1">The sequence shown here is derived from an EMBL/GenBank/DDBJ whole genome shotgun (WGS) entry which is preliminary data.</text>
</comment>
<proteinExistence type="predicted"/>
<evidence type="ECO:0000313" key="2">
    <source>
        <dbReference type="Proteomes" id="UP000799754"/>
    </source>
</evidence>
<organism evidence="1 2">
    <name type="scientific">Macroventuria anomochaeta</name>
    <dbReference type="NCBI Taxonomy" id="301207"/>
    <lineage>
        <taxon>Eukaryota</taxon>
        <taxon>Fungi</taxon>
        <taxon>Dikarya</taxon>
        <taxon>Ascomycota</taxon>
        <taxon>Pezizomycotina</taxon>
        <taxon>Dothideomycetes</taxon>
        <taxon>Pleosporomycetidae</taxon>
        <taxon>Pleosporales</taxon>
        <taxon>Pleosporineae</taxon>
        <taxon>Didymellaceae</taxon>
        <taxon>Macroventuria</taxon>
    </lineage>
</organism>